<evidence type="ECO:0000313" key="1">
    <source>
        <dbReference type="EMBL" id="KAK1739950.1"/>
    </source>
</evidence>
<gene>
    <name evidence="1" type="ORF">QTG54_009709</name>
</gene>
<sequence length="311" mass="35367">MANQIFIYEGGRAPQNIRHARIDESLSAIPDGAFTECPLLLDVELHKGISTLGARSFSQNKRLRWITLPGVREIKNNAFDGCENLEYVEIGNQLDVIRRLGFIRCRSLQCLVMPSVRTIEWRAFYKCPSLVEIKFGVNLEGIGNEAFYNCINLRLIAIPLKNDMIEGDPFVLCRNLSTIELVGGIHKTVASLHLEKFKWRDDMMEEINRINEILPHTDSQGKTSTIQQWIESVNQRIDCYKVEHLQLLKEAMALLELALWKVKLFDVDEDMLEPNADDGKEGSNGARKEQRITSGASIVIKNVLSFLILPK</sequence>
<dbReference type="EMBL" id="JATAAI010000017">
    <property type="protein sequence ID" value="KAK1739950.1"/>
    <property type="molecule type" value="Genomic_DNA"/>
</dbReference>
<reference evidence="1" key="1">
    <citation type="submission" date="2023-06" db="EMBL/GenBank/DDBJ databases">
        <title>Survivors Of The Sea: Transcriptome response of Skeletonema marinoi to long-term dormancy.</title>
        <authorList>
            <person name="Pinder M.I.M."/>
            <person name="Kourtchenko O."/>
            <person name="Robertson E.K."/>
            <person name="Larsson T."/>
            <person name="Maumus F."/>
            <person name="Osuna-Cruz C.M."/>
            <person name="Vancaester E."/>
            <person name="Stenow R."/>
            <person name="Vandepoele K."/>
            <person name="Ploug H."/>
            <person name="Bruchert V."/>
            <person name="Godhe A."/>
            <person name="Topel M."/>
        </authorList>
    </citation>
    <scope>NUCLEOTIDE SEQUENCE</scope>
    <source>
        <strain evidence="1">R05AC</strain>
    </source>
</reference>
<name>A0AAD9DBQ8_9STRA</name>
<keyword evidence="2" id="KW-1185">Reference proteome</keyword>
<accession>A0AAD9DBQ8</accession>
<dbReference type="Proteomes" id="UP001224775">
    <property type="component" value="Unassembled WGS sequence"/>
</dbReference>
<dbReference type="SUPFAM" id="SSF52058">
    <property type="entry name" value="L domain-like"/>
    <property type="match status" value="1"/>
</dbReference>
<protein>
    <submittedName>
        <fullName evidence="1">Uncharacterized protein</fullName>
    </submittedName>
</protein>
<dbReference type="PANTHER" id="PTHR45661:SF3">
    <property type="entry name" value="IG-LIKE DOMAIN-CONTAINING PROTEIN"/>
    <property type="match status" value="1"/>
</dbReference>
<evidence type="ECO:0000313" key="2">
    <source>
        <dbReference type="Proteomes" id="UP001224775"/>
    </source>
</evidence>
<dbReference type="InterPro" id="IPR053139">
    <property type="entry name" value="Surface_bspA-like"/>
</dbReference>
<proteinExistence type="predicted"/>
<dbReference type="PANTHER" id="PTHR45661">
    <property type="entry name" value="SURFACE ANTIGEN"/>
    <property type="match status" value="1"/>
</dbReference>
<dbReference type="AlphaFoldDB" id="A0AAD9DBQ8"/>
<dbReference type="Pfam" id="PF13306">
    <property type="entry name" value="LRR_5"/>
    <property type="match status" value="1"/>
</dbReference>
<dbReference type="InterPro" id="IPR032675">
    <property type="entry name" value="LRR_dom_sf"/>
</dbReference>
<dbReference type="Gene3D" id="3.80.10.10">
    <property type="entry name" value="Ribonuclease Inhibitor"/>
    <property type="match status" value="1"/>
</dbReference>
<organism evidence="1 2">
    <name type="scientific">Skeletonema marinoi</name>
    <dbReference type="NCBI Taxonomy" id="267567"/>
    <lineage>
        <taxon>Eukaryota</taxon>
        <taxon>Sar</taxon>
        <taxon>Stramenopiles</taxon>
        <taxon>Ochrophyta</taxon>
        <taxon>Bacillariophyta</taxon>
        <taxon>Coscinodiscophyceae</taxon>
        <taxon>Thalassiosirophycidae</taxon>
        <taxon>Thalassiosirales</taxon>
        <taxon>Skeletonemataceae</taxon>
        <taxon>Skeletonema</taxon>
        <taxon>Skeletonema marinoi-dohrnii complex</taxon>
    </lineage>
</organism>
<dbReference type="InterPro" id="IPR026906">
    <property type="entry name" value="LRR_5"/>
</dbReference>
<comment type="caution">
    <text evidence="1">The sequence shown here is derived from an EMBL/GenBank/DDBJ whole genome shotgun (WGS) entry which is preliminary data.</text>
</comment>